<protein>
    <submittedName>
        <fullName evidence="1">Uncharacterized protein</fullName>
    </submittedName>
</protein>
<reference evidence="1 2" key="1">
    <citation type="submission" date="2020-08" db="EMBL/GenBank/DDBJ databases">
        <authorList>
            <person name="Koutsovoulos G."/>
            <person name="Danchin GJ E."/>
        </authorList>
    </citation>
    <scope>NUCLEOTIDE SEQUENCE [LARGE SCALE GENOMIC DNA]</scope>
</reference>
<comment type="caution">
    <text evidence="1">The sequence shown here is derived from an EMBL/GenBank/DDBJ whole genome shotgun (WGS) entry which is preliminary data.</text>
</comment>
<proteinExistence type="predicted"/>
<name>A0A6V7WJA1_MELEN</name>
<evidence type="ECO:0000313" key="2">
    <source>
        <dbReference type="Proteomes" id="UP000580250"/>
    </source>
</evidence>
<dbReference type="Proteomes" id="UP000580250">
    <property type="component" value="Unassembled WGS sequence"/>
</dbReference>
<gene>
    <name evidence="1" type="ORF">MENT_LOCUS39637</name>
</gene>
<evidence type="ECO:0000313" key="1">
    <source>
        <dbReference type="EMBL" id="CAD2187081.1"/>
    </source>
</evidence>
<dbReference type="EMBL" id="CAJEWN010000622">
    <property type="protein sequence ID" value="CAD2187081.1"/>
    <property type="molecule type" value="Genomic_DNA"/>
</dbReference>
<dbReference type="OrthoDB" id="10256043at2759"/>
<dbReference type="AlphaFoldDB" id="A0A6V7WJA1"/>
<organism evidence="1 2">
    <name type="scientific">Meloidogyne enterolobii</name>
    <name type="common">Root-knot nematode worm</name>
    <name type="synonym">Meloidogyne mayaguensis</name>
    <dbReference type="NCBI Taxonomy" id="390850"/>
    <lineage>
        <taxon>Eukaryota</taxon>
        <taxon>Metazoa</taxon>
        <taxon>Ecdysozoa</taxon>
        <taxon>Nematoda</taxon>
        <taxon>Chromadorea</taxon>
        <taxon>Rhabditida</taxon>
        <taxon>Tylenchina</taxon>
        <taxon>Tylenchomorpha</taxon>
        <taxon>Tylenchoidea</taxon>
        <taxon>Meloidogynidae</taxon>
        <taxon>Meloidogyninae</taxon>
        <taxon>Meloidogyne</taxon>
    </lineage>
</organism>
<accession>A0A6V7WJA1</accession>
<sequence>MNDDGDGISLGADLTGNLVDPAEFASAVNDTFIGWFRKLSVV</sequence>